<evidence type="ECO:0000256" key="5">
    <source>
        <dbReference type="SAM" id="SignalP"/>
    </source>
</evidence>
<dbReference type="InterPro" id="IPR033121">
    <property type="entry name" value="PEPTIDASE_A1"/>
</dbReference>
<evidence type="ECO:0000259" key="6">
    <source>
        <dbReference type="PROSITE" id="PS51767"/>
    </source>
</evidence>
<proteinExistence type="inferred from homology"/>
<evidence type="ECO:0000313" key="7">
    <source>
        <dbReference type="EMBL" id="CZR53646.1"/>
    </source>
</evidence>
<dbReference type="Proteomes" id="UP000184330">
    <property type="component" value="Unassembled WGS sequence"/>
</dbReference>
<feature type="domain" description="Peptidase A1" evidence="6">
    <location>
        <begin position="86"/>
        <end position="401"/>
    </location>
</feature>
<feature type="region of interest" description="Disordered" evidence="4">
    <location>
        <begin position="630"/>
        <end position="651"/>
    </location>
</feature>
<dbReference type="OrthoDB" id="771136at2759"/>
<sequence length="688" mass="71571">MVFNAFSFVALSLATFSFSSASVLPHNSSTISPKGAISQLYPVKGSGVLKVPVAKKDPVGWVGKRWEDGLEKRQDFEDLLNVYNGYLITAEIGTPAQTVQVQIDTGSYELWVDPLCSNANSPSYCAQFNVYDPKNSSTTSDKGESFDFLYGTGEARGEYVIDDVMIGSGAIPQTQFGWATWSTFVNTGIMGIGLGYQWNLDYYGPIDQLYVNGVTNSRAFSLDLASIDDADGSVIFGGIDTKKYIGSLYKSPMISAGNSPDGEWRYWIYMTYVGVTMPGATTSIQLTTTTYNQGMFPDSGATLSHFPPKLFNVMIAHFPSAVQQSSGSWTVDCALRNQAGTIDFGFGTKMIHVNFYDWLWEAGGLCYFGAQPDENTFSLGDTFMRSAYLVYDQDNFNIHLAQAANCGTNIVPIGSGVDAVPSIVGGCTASSSTSAVASSTKASSVVSTGVSSIKTTSSSKVSSTSNVSTTSSSSVKTSSSSSSIETTSSSKVSSTSNVSTTSSSSVKISSSSSSIKTTSSSLLSSSKTTSSVSSSKSSSVASSSKTSSSSSSVKTASSTSSSKSSTLSSTSTKTSSSSSSVKPSSTTSSSKSSSVSSSVKTSSVQTSASSSKSTVTSKTSSISSSVKTSSVSTSTSKTTSSSKLSSTSRVSTGNVAIVSQTTSSQVTVYVTVTASATHGTCTSIGQKF</sequence>
<feature type="region of interest" description="Disordered" evidence="4">
    <location>
        <begin position="456"/>
        <end position="511"/>
    </location>
</feature>
<evidence type="ECO:0000256" key="4">
    <source>
        <dbReference type="SAM" id="MobiDB-lite"/>
    </source>
</evidence>
<dbReference type="GO" id="GO:0006508">
    <property type="term" value="P:proteolysis"/>
    <property type="evidence" value="ECO:0007669"/>
    <property type="project" value="InterPro"/>
</dbReference>
<keyword evidence="3" id="KW-1015">Disulfide bond</keyword>
<evidence type="ECO:0000256" key="1">
    <source>
        <dbReference type="ARBA" id="ARBA00007447"/>
    </source>
</evidence>
<feature type="signal peptide" evidence="5">
    <location>
        <begin position="1"/>
        <end position="21"/>
    </location>
</feature>
<dbReference type="InterPro" id="IPR021109">
    <property type="entry name" value="Peptidase_aspartic_dom_sf"/>
</dbReference>
<protein>
    <recommendedName>
        <fullName evidence="6">Peptidase A1 domain-containing protein</fullName>
    </recommendedName>
</protein>
<comment type="similarity">
    <text evidence="1">Belongs to the peptidase A1 family.</text>
</comment>
<name>A0A1L7WLJ9_9HELO</name>
<dbReference type="Gene3D" id="2.40.70.10">
    <property type="entry name" value="Acid Proteases"/>
    <property type="match status" value="2"/>
</dbReference>
<feature type="active site" evidence="2">
    <location>
        <position position="298"/>
    </location>
</feature>
<evidence type="ECO:0000313" key="8">
    <source>
        <dbReference type="Proteomes" id="UP000184330"/>
    </source>
</evidence>
<evidence type="ECO:0000256" key="3">
    <source>
        <dbReference type="PIRSR" id="PIRSR601461-2"/>
    </source>
</evidence>
<dbReference type="PRINTS" id="PR00792">
    <property type="entry name" value="PEPSIN"/>
</dbReference>
<dbReference type="SUPFAM" id="SSF50630">
    <property type="entry name" value="Acid proteases"/>
    <property type="match status" value="1"/>
</dbReference>
<dbReference type="AlphaFoldDB" id="A0A1L7WLJ9"/>
<accession>A0A1L7WLJ9</accession>
<keyword evidence="8" id="KW-1185">Reference proteome</keyword>
<dbReference type="GO" id="GO:0004190">
    <property type="term" value="F:aspartic-type endopeptidase activity"/>
    <property type="evidence" value="ECO:0007669"/>
    <property type="project" value="InterPro"/>
</dbReference>
<dbReference type="STRING" id="576137.A0A1L7WLJ9"/>
<dbReference type="PANTHER" id="PTHR47966">
    <property type="entry name" value="BETA-SITE APP-CLEAVING ENZYME, ISOFORM A-RELATED"/>
    <property type="match status" value="1"/>
</dbReference>
<dbReference type="PANTHER" id="PTHR47966:SF65">
    <property type="entry name" value="ASPARTIC-TYPE ENDOPEPTIDASE"/>
    <property type="match status" value="1"/>
</dbReference>
<reference evidence="7 8" key="1">
    <citation type="submission" date="2016-03" db="EMBL/GenBank/DDBJ databases">
        <authorList>
            <person name="Ploux O."/>
        </authorList>
    </citation>
    <scope>NUCLEOTIDE SEQUENCE [LARGE SCALE GENOMIC DNA]</scope>
    <source>
        <strain evidence="7 8">UAMH 11012</strain>
    </source>
</reference>
<evidence type="ECO:0000256" key="2">
    <source>
        <dbReference type="PIRSR" id="PIRSR601461-1"/>
    </source>
</evidence>
<dbReference type="InterPro" id="IPR001461">
    <property type="entry name" value="Aspartic_peptidase_A1"/>
</dbReference>
<gene>
    <name evidence="7" type="ORF">PAC_03526</name>
</gene>
<feature type="active site" evidence="2">
    <location>
        <position position="104"/>
    </location>
</feature>
<dbReference type="EMBL" id="FJOG01000004">
    <property type="protein sequence ID" value="CZR53646.1"/>
    <property type="molecule type" value="Genomic_DNA"/>
</dbReference>
<feature type="chain" id="PRO_5012996101" description="Peptidase A1 domain-containing protein" evidence="5">
    <location>
        <begin position="22"/>
        <end position="688"/>
    </location>
</feature>
<feature type="disulfide bond" evidence="3">
    <location>
        <begin position="333"/>
        <end position="366"/>
    </location>
</feature>
<feature type="region of interest" description="Disordered" evidence="4">
    <location>
        <begin position="524"/>
        <end position="596"/>
    </location>
</feature>
<dbReference type="PROSITE" id="PS51767">
    <property type="entry name" value="PEPTIDASE_A1"/>
    <property type="match status" value="1"/>
</dbReference>
<organism evidence="7 8">
    <name type="scientific">Phialocephala subalpina</name>
    <dbReference type="NCBI Taxonomy" id="576137"/>
    <lineage>
        <taxon>Eukaryota</taxon>
        <taxon>Fungi</taxon>
        <taxon>Dikarya</taxon>
        <taxon>Ascomycota</taxon>
        <taxon>Pezizomycotina</taxon>
        <taxon>Leotiomycetes</taxon>
        <taxon>Helotiales</taxon>
        <taxon>Mollisiaceae</taxon>
        <taxon>Phialocephala</taxon>
        <taxon>Phialocephala fortinii species complex</taxon>
    </lineage>
</organism>
<dbReference type="Pfam" id="PF00026">
    <property type="entry name" value="Asp"/>
    <property type="match status" value="1"/>
</dbReference>
<keyword evidence="5" id="KW-0732">Signal</keyword>